<feature type="region of interest" description="Disordered" evidence="1">
    <location>
        <begin position="1"/>
        <end position="21"/>
    </location>
</feature>
<organism evidence="2 3">
    <name type="scientific">Candidatus Woesebacteria bacterium RIFCSPHIGHO2_01_FULL_38_26b</name>
    <dbReference type="NCBI Taxonomy" id="1802491"/>
    <lineage>
        <taxon>Bacteria</taxon>
        <taxon>Candidatus Woeseibacteriota</taxon>
    </lineage>
</organism>
<comment type="caution">
    <text evidence="2">The sequence shown here is derived from an EMBL/GenBank/DDBJ whole genome shotgun (WGS) entry which is preliminary data.</text>
</comment>
<evidence type="ECO:0000313" key="3">
    <source>
        <dbReference type="Proteomes" id="UP000176741"/>
    </source>
</evidence>
<dbReference type="Proteomes" id="UP000176741">
    <property type="component" value="Unassembled WGS sequence"/>
</dbReference>
<feature type="compositionally biased region" description="Basic and acidic residues" evidence="1">
    <location>
        <begin position="1"/>
        <end position="11"/>
    </location>
</feature>
<gene>
    <name evidence="2" type="ORF">A2771_00835</name>
</gene>
<evidence type="ECO:0000256" key="1">
    <source>
        <dbReference type="SAM" id="MobiDB-lite"/>
    </source>
</evidence>
<proteinExistence type="predicted"/>
<accession>A0A1F7Y3Y3</accession>
<feature type="region of interest" description="Disordered" evidence="1">
    <location>
        <begin position="60"/>
        <end position="104"/>
    </location>
</feature>
<dbReference type="AlphaFoldDB" id="A0A1F7Y3Y3"/>
<protein>
    <submittedName>
        <fullName evidence="2">Uncharacterized protein</fullName>
    </submittedName>
</protein>
<dbReference type="EMBL" id="MGGD01000012">
    <property type="protein sequence ID" value="OGM21368.1"/>
    <property type="molecule type" value="Genomic_DNA"/>
</dbReference>
<evidence type="ECO:0000313" key="2">
    <source>
        <dbReference type="EMBL" id="OGM21368.1"/>
    </source>
</evidence>
<sequence>MSNGESSKEAKGLSLDLSRLNPRQRETYNSVLLSEQVEAAKNRGNVSLARRQEIAEGLLNGSIASKDESHTPPKQYDGVPDLEKFHQGGERSLAARPDIYELDD</sequence>
<name>A0A1F7Y3Y3_9BACT</name>
<reference evidence="2 3" key="1">
    <citation type="journal article" date="2016" name="Nat. Commun.">
        <title>Thousands of microbial genomes shed light on interconnected biogeochemical processes in an aquifer system.</title>
        <authorList>
            <person name="Anantharaman K."/>
            <person name="Brown C.T."/>
            <person name="Hug L.A."/>
            <person name="Sharon I."/>
            <person name="Castelle C.J."/>
            <person name="Probst A.J."/>
            <person name="Thomas B.C."/>
            <person name="Singh A."/>
            <person name="Wilkins M.J."/>
            <person name="Karaoz U."/>
            <person name="Brodie E.L."/>
            <person name="Williams K.H."/>
            <person name="Hubbard S.S."/>
            <person name="Banfield J.F."/>
        </authorList>
    </citation>
    <scope>NUCLEOTIDE SEQUENCE [LARGE SCALE GENOMIC DNA]</scope>
</reference>